<proteinExistence type="predicted"/>
<sequence length="250" mass="28651">MKPQIALQLWSIQDACEDNFYEALKKVKQSGYDGVEFAGYHGKSAAEVKSYLDELGLQVAASHLSFEALQRDFEGTLAFEKEIGNSRIVIPYASFQTLEAWHAFIEEMEEVAKKAAEEGFEFYYHNHANELTEIPGVDILAEMVQRTEQIDLEVDLYWLADAGLDAFSWLETHKDRIGLFHMKDMQDSPRESTEIGSGVLPMKEFVQFAKENEIPWLIVEQEEFQNYPPLEATAIDCQRLRAMVDEVHSE</sequence>
<keyword evidence="3" id="KW-1185">Reference proteome</keyword>
<evidence type="ECO:0000313" key="3">
    <source>
        <dbReference type="Proteomes" id="UP001292216"/>
    </source>
</evidence>
<feature type="domain" description="Xylose isomerase-like TIM barrel" evidence="1">
    <location>
        <begin position="25"/>
        <end position="241"/>
    </location>
</feature>
<comment type="caution">
    <text evidence="2">The sequence shown here is derived from an EMBL/GenBank/DDBJ whole genome shotgun (WGS) entry which is preliminary data.</text>
</comment>
<organism evidence="2 3">
    <name type="scientific">Paenibacillus phoenicis</name>
    <dbReference type="NCBI Taxonomy" id="554117"/>
    <lineage>
        <taxon>Bacteria</taxon>
        <taxon>Bacillati</taxon>
        <taxon>Bacillota</taxon>
        <taxon>Bacilli</taxon>
        <taxon>Bacillales</taxon>
        <taxon>Paenibacillaceae</taxon>
        <taxon>Paenibacillus</taxon>
    </lineage>
</organism>
<dbReference type="InterPro" id="IPR013022">
    <property type="entry name" value="Xyl_isomerase-like_TIM-brl"/>
</dbReference>
<evidence type="ECO:0000259" key="1">
    <source>
        <dbReference type="Pfam" id="PF01261"/>
    </source>
</evidence>
<dbReference type="Pfam" id="PF01261">
    <property type="entry name" value="AP_endonuc_2"/>
    <property type="match status" value="1"/>
</dbReference>
<accession>A0ABU5PIN1</accession>
<dbReference type="Proteomes" id="UP001292216">
    <property type="component" value="Unassembled WGS sequence"/>
</dbReference>
<name>A0ABU5PIN1_9BACL</name>
<dbReference type="SUPFAM" id="SSF51658">
    <property type="entry name" value="Xylose isomerase-like"/>
    <property type="match status" value="1"/>
</dbReference>
<dbReference type="PANTHER" id="PTHR12110:SF41">
    <property type="entry name" value="INOSOSE DEHYDRATASE"/>
    <property type="match status" value="1"/>
</dbReference>
<evidence type="ECO:0000313" key="2">
    <source>
        <dbReference type="EMBL" id="MEA3569721.1"/>
    </source>
</evidence>
<dbReference type="PANTHER" id="PTHR12110">
    <property type="entry name" value="HYDROXYPYRUVATE ISOMERASE"/>
    <property type="match status" value="1"/>
</dbReference>
<keyword evidence="2" id="KW-0413">Isomerase</keyword>
<dbReference type="EMBL" id="JAYERP010000001">
    <property type="protein sequence ID" value="MEA3569721.1"/>
    <property type="molecule type" value="Genomic_DNA"/>
</dbReference>
<dbReference type="GO" id="GO:0016853">
    <property type="term" value="F:isomerase activity"/>
    <property type="evidence" value="ECO:0007669"/>
    <property type="project" value="UniProtKB-KW"/>
</dbReference>
<dbReference type="RefSeq" id="WP_323076613.1">
    <property type="nucleotide sequence ID" value="NZ_CBCSKM010000003.1"/>
</dbReference>
<dbReference type="Gene3D" id="3.20.20.150">
    <property type="entry name" value="Divalent-metal-dependent TIM barrel enzymes"/>
    <property type="match status" value="1"/>
</dbReference>
<dbReference type="InterPro" id="IPR036237">
    <property type="entry name" value="Xyl_isomerase-like_sf"/>
</dbReference>
<gene>
    <name evidence="2" type="ORF">U9M73_06880</name>
</gene>
<reference evidence="2 3" key="1">
    <citation type="submission" date="2023-12" db="EMBL/GenBank/DDBJ databases">
        <title>Whole genome sequencing of Paenibacillus phoenicis isolated from the Phoenix Mars Lander spacecraft assembly facility.</title>
        <authorList>
            <person name="Garcia A."/>
            <person name="Venkateswaran K."/>
        </authorList>
    </citation>
    <scope>NUCLEOTIDE SEQUENCE [LARGE SCALE GENOMIC DNA]</scope>
    <source>
        <strain evidence="2 3">3PO2SA</strain>
    </source>
</reference>
<protein>
    <submittedName>
        <fullName evidence="2">Sugar phosphate isomerase/epimerase</fullName>
    </submittedName>
</protein>
<dbReference type="InterPro" id="IPR050312">
    <property type="entry name" value="IolE/XylAMocC-like"/>
</dbReference>